<evidence type="ECO:0000313" key="2">
    <source>
        <dbReference type="EMBL" id="KNC28323.1"/>
    </source>
</evidence>
<dbReference type="EMBL" id="JRES01000789">
    <property type="protein sequence ID" value="KNC28323.1"/>
    <property type="molecule type" value="Genomic_DNA"/>
</dbReference>
<sequence length="525" mass="61997">MNIKNNALLKHLQSGQNNHPFATEAGKTSSHNNYYNNKVNVEDDIILLLTAEQNLIQFLSWALNELYPYGKFSNITDNGADSYHPGMYMWKKLNLSGRLEPPLLVDEPRYVIVRREYDQSDDENDYKRGLNYGEDPFIPPRGRKHNLPDLDSLLHRYETFVPNRGRRDKIKDIFKYDDLFYPNRGKRQMTTAVNDNGGVIDERNADDNDIETIEAGNERHEMQQHPLLSNELMEYIENLMAKMKRKLQPDTDDNNNNNDDEKLANSFDEMSNRNEPTTRMSTTFQQASPAAASARVVANSASPSLLKKRFKSMINILHNRKQQQQRHHQQPNHYYYNNNNRRQWWKRYTKKTKTSTTRPTNNNVRPTMPTIRSPTLDTNRLQTTLRSMSPLQQLTQIYQEKHQQQQQPDLSPPYMKLASKFMWQQQQNLLKSLAQQFDPLSWHKLQLLLQQQQQQQYQHHHHQPLLTMRHPRLTALQHLPAIQQYQQPQLQRLATPQETQLKYSYDQLDNDITNDLDNFYNKDID</sequence>
<comment type="caution">
    <text evidence="2">The sequence shown here is derived from an EMBL/GenBank/DDBJ whole genome shotgun (WGS) entry which is preliminary data.</text>
</comment>
<feature type="compositionally biased region" description="Low complexity" evidence="1">
    <location>
        <begin position="354"/>
        <end position="370"/>
    </location>
</feature>
<protein>
    <submittedName>
        <fullName evidence="2">Uncharacterized protein</fullName>
    </submittedName>
</protein>
<reference evidence="2 3" key="1">
    <citation type="journal article" date="2015" name="Nat. Commun.">
        <title>Lucilia cuprina genome unlocks parasitic fly biology to underpin future interventions.</title>
        <authorList>
            <person name="Anstead C.A."/>
            <person name="Korhonen P.K."/>
            <person name="Young N.D."/>
            <person name="Hall R.S."/>
            <person name="Jex A.R."/>
            <person name="Murali S.C."/>
            <person name="Hughes D.S."/>
            <person name="Lee S.F."/>
            <person name="Perry T."/>
            <person name="Stroehlein A.J."/>
            <person name="Ansell B.R."/>
            <person name="Breugelmans B."/>
            <person name="Hofmann A."/>
            <person name="Qu J."/>
            <person name="Dugan S."/>
            <person name="Lee S.L."/>
            <person name="Chao H."/>
            <person name="Dinh H."/>
            <person name="Han Y."/>
            <person name="Doddapaneni H.V."/>
            <person name="Worley K.C."/>
            <person name="Muzny D.M."/>
            <person name="Ioannidis P."/>
            <person name="Waterhouse R.M."/>
            <person name="Zdobnov E.M."/>
            <person name="James P.J."/>
            <person name="Bagnall N.H."/>
            <person name="Kotze A.C."/>
            <person name="Gibbs R.A."/>
            <person name="Richards S."/>
            <person name="Batterham P."/>
            <person name="Gasser R.B."/>
        </authorList>
    </citation>
    <scope>NUCLEOTIDE SEQUENCE [LARGE SCALE GENOMIC DNA]</scope>
    <source>
        <strain evidence="2 3">LS</strain>
        <tissue evidence="2">Full body</tissue>
    </source>
</reference>
<accession>A0A0L0C7F7</accession>
<evidence type="ECO:0000313" key="3">
    <source>
        <dbReference type="Proteomes" id="UP000037069"/>
    </source>
</evidence>
<dbReference type="AlphaFoldDB" id="A0A0L0C7F7"/>
<name>A0A0L0C7F7_LUCCU</name>
<gene>
    <name evidence="2" type="ORF">FF38_06305</name>
</gene>
<evidence type="ECO:0000256" key="1">
    <source>
        <dbReference type="SAM" id="MobiDB-lite"/>
    </source>
</evidence>
<keyword evidence="3" id="KW-1185">Reference proteome</keyword>
<dbReference type="Proteomes" id="UP000037069">
    <property type="component" value="Unassembled WGS sequence"/>
</dbReference>
<dbReference type="OrthoDB" id="5219169at2759"/>
<organism evidence="2 3">
    <name type="scientific">Lucilia cuprina</name>
    <name type="common">Green bottle fly</name>
    <name type="synonym">Australian sheep blowfly</name>
    <dbReference type="NCBI Taxonomy" id="7375"/>
    <lineage>
        <taxon>Eukaryota</taxon>
        <taxon>Metazoa</taxon>
        <taxon>Ecdysozoa</taxon>
        <taxon>Arthropoda</taxon>
        <taxon>Hexapoda</taxon>
        <taxon>Insecta</taxon>
        <taxon>Pterygota</taxon>
        <taxon>Neoptera</taxon>
        <taxon>Endopterygota</taxon>
        <taxon>Diptera</taxon>
        <taxon>Brachycera</taxon>
        <taxon>Muscomorpha</taxon>
        <taxon>Oestroidea</taxon>
        <taxon>Calliphoridae</taxon>
        <taxon>Luciliinae</taxon>
        <taxon>Lucilia</taxon>
    </lineage>
</organism>
<feature type="region of interest" description="Disordered" evidence="1">
    <location>
        <begin position="351"/>
        <end position="375"/>
    </location>
</feature>
<feature type="region of interest" description="Disordered" evidence="1">
    <location>
        <begin position="247"/>
        <end position="278"/>
    </location>
</feature>
<proteinExistence type="predicted"/>